<dbReference type="InterPro" id="IPR001012">
    <property type="entry name" value="UBX_dom"/>
</dbReference>
<comment type="caution">
    <text evidence="3">The sequence shown here is derived from an EMBL/GenBank/DDBJ whole genome shotgun (WGS) entry which is preliminary data.</text>
</comment>
<evidence type="ECO:0000259" key="2">
    <source>
        <dbReference type="PROSITE" id="PS50033"/>
    </source>
</evidence>
<dbReference type="SUPFAM" id="SSF54236">
    <property type="entry name" value="Ubiquitin-like"/>
    <property type="match status" value="1"/>
</dbReference>
<dbReference type="EMBL" id="SRMA01026759">
    <property type="protein sequence ID" value="TRY71345.1"/>
    <property type="molecule type" value="Genomic_DNA"/>
</dbReference>
<feature type="compositionally biased region" description="Pro residues" evidence="1">
    <location>
        <begin position="80"/>
        <end position="93"/>
    </location>
</feature>
<protein>
    <recommendedName>
        <fullName evidence="2">UBX domain-containing protein</fullName>
    </recommendedName>
</protein>
<evidence type="ECO:0000313" key="4">
    <source>
        <dbReference type="Proteomes" id="UP000316079"/>
    </source>
</evidence>
<proteinExistence type="predicted"/>
<dbReference type="PROSITE" id="PS50033">
    <property type="entry name" value="UBX"/>
    <property type="match status" value="1"/>
</dbReference>
<dbReference type="Proteomes" id="UP000316079">
    <property type="component" value="Unassembled WGS sequence"/>
</dbReference>
<dbReference type="CDD" id="cd17076">
    <property type="entry name" value="UBX_UBXN10"/>
    <property type="match status" value="1"/>
</dbReference>
<name>A0A553P0Y1_9TELE</name>
<evidence type="ECO:0000313" key="3">
    <source>
        <dbReference type="EMBL" id="TRY71345.1"/>
    </source>
</evidence>
<feature type="region of interest" description="Disordered" evidence="1">
    <location>
        <begin position="54"/>
        <end position="136"/>
    </location>
</feature>
<accession>A0A553P0Y1</accession>
<dbReference type="Gene3D" id="3.10.20.90">
    <property type="entry name" value="Phosphatidylinositol 3-kinase Catalytic Subunit, Chain A, domain 1"/>
    <property type="match status" value="1"/>
</dbReference>
<dbReference type="OrthoDB" id="436606at2759"/>
<reference evidence="3 4" key="1">
    <citation type="journal article" date="2019" name="Sci. Data">
        <title>Hybrid genome assembly and annotation of Danionella translucida.</title>
        <authorList>
            <person name="Kadobianskyi M."/>
            <person name="Schulze L."/>
            <person name="Schuelke M."/>
            <person name="Judkewitz B."/>
        </authorList>
    </citation>
    <scope>NUCLEOTIDE SEQUENCE [LARGE SCALE GENOMIC DNA]</scope>
    <source>
        <strain evidence="3 4">Bolton</strain>
    </source>
</reference>
<feature type="compositionally biased region" description="Basic residues" evidence="1">
    <location>
        <begin position="61"/>
        <end position="71"/>
    </location>
</feature>
<dbReference type="Pfam" id="PF00789">
    <property type="entry name" value="UBX"/>
    <property type="match status" value="1"/>
</dbReference>
<dbReference type="STRING" id="623744.A0A553P0Y1"/>
<keyword evidence="4" id="KW-1185">Reference proteome</keyword>
<dbReference type="AlphaFoldDB" id="A0A553P0Y1"/>
<dbReference type="InterPro" id="IPR029071">
    <property type="entry name" value="Ubiquitin-like_domsf"/>
</dbReference>
<evidence type="ECO:0000256" key="1">
    <source>
        <dbReference type="SAM" id="MobiDB-lite"/>
    </source>
</evidence>
<feature type="domain" description="UBX" evidence="2">
    <location>
        <begin position="174"/>
        <end position="251"/>
    </location>
</feature>
<gene>
    <name evidence="3" type="ORF">DNTS_016585</name>
</gene>
<organism evidence="3 4">
    <name type="scientific">Danionella cerebrum</name>
    <dbReference type="NCBI Taxonomy" id="2873325"/>
    <lineage>
        <taxon>Eukaryota</taxon>
        <taxon>Metazoa</taxon>
        <taxon>Chordata</taxon>
        <taxon>Craniata</taxon>
        <taxon>Vertebrata</taxon>
        <taxon>Euteleostomi</taxon>
        <taxon>Actinopterygii</taxon>
        <taxon>Neopterygii</taxon>
        <taxon>Teleostei</taxon>
        <taxon>Ostariophysi</taxon>
        <taxon>Cypriniformes</taxon>
        <taxon>Danionidae</taxon>
        <taxon>Danioninae</taxon>
        <taxon>Danionella</taxon>
    </lineage>
</organism>
<sequence>MVTAMRSKHSREDKHAALLCLFNNRKRKRNWNLERVSQTLCIYDACLSLQNSISPGERMHMPRPKSSKGRTRPMMACYSPPQPSPLSPKPPAPSKNNKSNQSLRSQAILRRSRHSSPDILTEISDRPPEEPGPLNRYRVLPSIEKRTKSDTSCDHTQRVWQHTPPLENRGFSPPEEPGLLLAIRTPCGQRFRSSFGASDQLQMVLTAAETTFGQRFDNCVIETMDVPRRTFTNLTMTFAQCGILNKSVLCISQDDTETNLT</sequence>